<evidence type="ECO:0000313" key="2">
    <source>
        <dbReference type="EMBL" id="GFH25934.1"/>
    </source>
</evidence>
<dbReference type="EMBL" id="BLLF01002965">
    <property type="protein sequence ID" value="GFH25934.1"/>
    <property type="molecule type" value="Genomic_DNA"/>
</dbReference>
<feature type="region of interest" description="Disordered" evidence="1">
    <location>
        <begin position="1"/>
        <end position="20"/>
    </location>
</feature>
<organism evidence="2 3">
    <name type="scientific">Haematococcus lacustris</name>
    <name type="common">Green alga</name>
    <name type="synonym">Haematococcus pluvialis</name>
    <dbReference type="NCBI Taxonomy" id="44745"/>
    <lineage>
        <taxon>Eukaryota</taxon>
        <taxon>Viridiplantae</taxon>
        <taxon>Chlorophyta</taxon>
        <taxon>core chlorophytes</taxon>
        <taxon>Chlorophyceae</taxon>
        <taxon>CS clade</taxon>
        <taxon>Chlamydomonadales</taxon>
        <taxon>Haematococcaceae</taxon>
        <taxon>Haematococcus</taxon>
    </lineage>
</organism>
<gene>
    <name evidence="2" type="ORF">HaLaN_23986</name>
</gene>
<dbReference type="PANTHER" id="PTHR47372">
    <property type="entry name" value="DAUER UP-REGULATED-RELATED"/>
    <property type="match status" value="1"/>
</dbReference>
<feature type="compositionally biased region" description="Polar residues" evidence="1">
    <location>
        <begin position="486"/>
        <end position="495"/>
    </location>
</feature>
<dbReference type="PANTHER" id="PTHR47372:SF11">
    <property type="entry name" value="RE19971P"/>
    <property type="match status" value="1"/>
</dbReference>
<comment type="caution">
    <text evidence="2">The sequence shown here is derived from an EMBL/GenBank/DDBJ whole genome shotgun (WGS) entry which is preliminary data.</text>
</comment>
<accession>A0A6A0A2B7</accession>
<protein>
    <submittedName>
        <fullName evidence="2">Uncharacterized protein</fullName>
    </submittedName>
</protein>
<keyword evidence="3" id="KW-1185">Reference proteome</keyword>
<evidence type="ECO:0000256" key="1">
    <source>
        <dbReference type="SAM" id="MobiDB-lite"/>
    </source>
</evidence>
<feature type="compositionally biased region" description="Polar residues" evidence="1">
    <location>
        <begin position="177"/>
        <end position="188"/>
    </location>
</feature>
<feature type="region of interest" description="Disordered" evidence="1">
    <location>
        <begin position="486"/>
        <end position="516"/>
    </location>
</feature>
<dbReference type="Proteomes" id="UP000485058">
    <property type="component" value="Unassembled WGS sequence"/>
</dbReference>
<sequence length="829" mass="82038">MALRSVQNKSAAGKERARAPSVQAISNLGDAKVAAKEAVSAVKQAAPSSGKFNFLTTSPPQVNDIQLENQNLRSGSNGYIQATREGSGSGAGASSGPLSGVNFTRDSFAGPSSGLPSSDEVLGGASGALQDLKSAASDAGSSLKGAAQDAGINLQGAANSAKASVKGASSGGLPGSSVDTSASTKPVSYSTTKGFNAAFEVADVDVKAAASEATSSIKDVVKEVAKKAEKNARATQSSANGIAQGGLSGVNTTTAVEGLPGSNVNTSAATKPVSFTTTAANPAFELASTEKGSLGAIFTQSPAQVKDVDLANQSLRTGNQDIQATREGSGSGAGASSGPVSGVNFTRDSFAGPSSGLPSSDEVLGGASGALQDLKSAASDASSSLKGAAQDAGINLQGAANSAKASVKGASSGGLPGSSVDTSASTKPVSYSITKGFNAAFEVAINPIQELKEAVVGVAGDIKSSADSTGRSVQNFADESGNNLKATTDAAQSETAKLRDASRRESTLAPEVRGISTNASADTKNAFEEAKNAIKGVASNVTGSVQSAGEDLKDSGLPGSSVNTSAATKPVSFRQGASFNPTAQVAEISAALEAATANSNFKPIGAAALPENSIQGVTPDVRVELKEAAADLSSKVKGIMSDIGSDAQAAQAGVKGAASGLNSLGEDLKDGSLPGSKVNTSAATKPVSFTTTAANPAFELAGVDVMSNPSAPPTDMRDNQPGAQGAAAAKRTVNDIADTIKEGAPGLKQGLLEQPKRVLDDASGKLPRQTDNPSLLGRIAQGRKNVKAGEVVQPDAVLPASSTLDALTGATNPLDVVKAVVGDADLASN</sequence>
<feature type="compositionally biased region" description="Polar residues" evidence="1">
    <location>
        <begin position="1"/>
        <end position="10"/>
    </location>
</feature>
<evidence type="ECO:0000313" key="3">
    <source>
        <dbReference type="Proteomes" id="UP000485058"/>
    </source>
</evidence>
<feature type="region of interest" description="Disordered" evidence="1">
    <location>
        <begin position="321"/>
        <end position="364"/>
    </location>
</feature>
<feature type="compositionally biased region" description="Basic and acidic residues" evidence="1">
    <location>
        <begin position="496"/>
        <end position="506"/>
    </location>
</feature>
<name>A0A6A0A2B7_HAELA</name>
<dbReference type="AlphaFoldDB" id="A0A6A0A2B7"/>
<proteinExistence type="predicted"/>
<feature type="region of interest" description="Disordered" evidence="1">
    <location>
        <begin position="406"/>
        <end position="426"/>
    </location>
</feature>
<reference evidence="2 3" key="1">
    <citation type="submission" date="2020-02" db="EMBL/GenBank/DDBJ databases">
        <title>Draft genome sequence of Haematococcus lacustris strain NIES-144.</title>
        <authorList>
            <person name="Morimoto D."/>
            <person name="Nakagawa S."/>
            <person name="Yoshida T."/>
            <person name="Sawayama S."/>
        </authorList>
    </citation>
    <scope>NUCLEOTIDE SEQUENCE [LARGE SCALE GENOMIC DNA]</scope>
    <source>
        <strain evidence="2 3">NIES-144</strain>
    </source>
</reference>
<feature type="region of interest" description="Disordered" evidence="1">
    <location>
        <begin position="72"/>
        <end position="124"/>
    </location>
</feature>
<feature type="non-terminal residue" evidence="2">
    <location>
        <position position="1"/>
    </location>
</feature>
<feature type="region of interest" description="Disordered" evidence="1">
    <location>
        <begin position="161"/>
        <end position="188"/>
    </location>
</feature>